<dbReference type="Proteomes" id="UP000326029">
    <property type="component" value="Chromosome"/>
</dbReference>
<dbReference type="Gene3D" id="1.10.260.40">
    <property type="entry name" value="lambda repressor-like DNA-binding domains"/>
    <property type="match status" value="1"/>
</dbReference>
<feature type="domain" description="HTH cro/C1-type" evidence="1">
    <location>
        <begin position="31"/>
        <end position="87"/>
    </location>
</feature>
<protein>
    <submittedName>
        <fullName evidence="2 3">Transcriptional regulator</fullName>
    </submittedName>
</protein>
<reference evidence="3 4" key="2">
    <citation type="submission" date="2017-09" db="EMBL/GenBank/DDBJ databases">
        <authorList>
            <person name="Lee N."/>
            <person name="Cho B.-K."/>
        </authorList>
    </citation>
    <scope>NUCLEOTIDE SEQUENCE [LARGE SCALE GENOMIC DNA]</scope>
    <source>
        <strain evidence="3 4">ATCC 19740</strain>
    </source>
</reference>
<dbReference type="CDD" id="cd00093">
    <property type="entry name" value="HTH_XRE"/>
    <property type="match status" value="1"/>
</dbReference>
<dbReference type="AlphaFoldDB" id="A0AAV4KU23"/>
<gene>
    <name evidence="3" type="ORF">CP977_00775</name>
    <name evidence="2" type="ORF">GCM10010497_59970</name>
</gene>
<reference evidence="2" key="3">
    <citation type="submission" date="2023-08" db="EMBL/GenBank/DDBJ databases">
        <authorList>
            <person name="Sun Q."/>
            <person name="Ohkuma M."/>
        </authorList>
    </citation>
    <scope>NUCLEOTIDE SEQUENCE</scope>
    <source>
        <strain evidence="2">JCM 4205</strain>
    </source>
</reference>
<reference evidence="2 5" key="1">
    <citation type="journal article" date="2014" name="Int. J. Syst. Evol. Microbiol.">
        <title>Complete genome sequence of Corynebacterium casei LMG S-19264T (=DSM 44701T), isolated from a smear-ripened cheese.</title>
        <authorList>
            <consortium name="US DOE Joint Genome Institute (JGI-PGF)"/>
            <person name="Walter F."/>
            <person name="Albersmeier A."/>
            <person name="Kalinowski J."/>
            <person name="Ruckert C."/>
        </authorList>
    </citation>
    <scope>NUCLEOTIDE SEQUENCE [LARGE SCALE GENOMIC DNA]</scope>
    <source>
        <strain evidence="2 5">JCM 4205</strain>
    </source>
</reference>
<proteinExistence type="predicted"/>
<name>A0AAV4KU23_9ACTN</name>
<dbReference type="InterPro" id="IPR043917">
    <property type="entry name" value="DUF5753"/>
</dbReference>
<evidence type="ECO:0000313" key="2">
    <source>
        <dbReference type="EMBL" id="GGR48460.1"/>
    </source>
</evidence>
<dbReference type="InterPro" id="IPR010982">
    <property type="entry name" value="Lambda_DNA-bd_dom_sf"/>
</dbReference>
<organism evidence="2 5">
    <name type="scientific">Streptomyces cinereoruber</name>
    <dbReference type="NCBI Taxonomy" id="67260"/>
    <lineage>
        <taxon>Bacteria</taxon>
        <taxon>Bacillati</taxon>
        <taxon>Actinomycetota</taxon>
        <taxon>Actinomycetes</taxon>
        <taxon>Kitasatosporales</taxon>
        <taxon>Streptomycetaceae</taxon>
        <taxon>Streptomyces</taxon>
    </lineage>
</organism>
<accession>A0AAV4KU23</accession>
<dbReference type="EMBL" id="BMSJ01000014">
    <property type="protein sequence ID" value="GGR48460.1"/>
    <property type="molecule type" value="Genomic_DNA"/>
</dbReference>
<dbReference type="EMBL" id="CP023693">
    <property type="protein sequence ID" value="QEV30907.1"/>
    <property type="molecule type" value="Genomic_DNA"/>
</dbReference>
<dbReference type="SUPFAM" id="SSF47413">
    <property type="entry name" value="lambda repressor-like DNA-binding domains"/>
    <property type="match status" value="1"/>
</dbReference>
<dbReference type="InterPro" id="IPR001387">
    <property type="entry name" value="Cro/C1-type_HTH"/>
</dbReference>
<dbReference type="Pfam" id="PF13560">
    <property type="entry name" value="HTH_31"/>
    <property type="match status" value="1"/>
</dbReference>
<evidence type="ECO:0000313" key="5">
    <source>
        <dbReference type="Proteomes" id="UP000642014"/>
    </source>
</evidence>
<dbReference type="GO" id="GO:0003677">
    <property type="term" value="F:DNA binding"/>
    <property type="evidence" value="ECO:0007669"/>
    <property type="project" value="InterPro"/>
</dbReference>
<dbReference type="Proteomes" id="UP000642014">
    <property type="component" value="Unassembled WGS sequence"/>
</dbReference>
<dbReference type="SMART" id="SM00530">
    <property type="entry name" value="HTH_XRE"/>
    <property type="match status" value="1"/>
</dbReference>
<dbReference type="PROSITE" id="PS50943">
    <property type="entry name" value="HTH_CROC1"/>
    <property type="match status" value="1"/>
</dbReference>
<dbReference type="Pfam" id="PF19054">
    <property type="entry name" value="DUF5753"/>
    <property type="match status" value="1"/>
</dbReference>
<keyword evidence="4" id="KW-1185">Reference proteome</keyword>
<evidence type="ECO:0000313" key="3">
    <source>
        <dbReference type="EMBL" id="QEV30907.1"/>
    </source>
</evidence>
<sequence>MSGGQILRAVGGAEDSGGHLAGAGRVVGAYLRRLRKERGLRLVDVVEAGLVGSAPTLSRLENGESPLKSERLQALARFYGVTDPSELESLERLASRSQDVQWWEEFRDAILGWLERLISVEASAQEIRTYEVQYVPGLLQRPEYAKALMRHALPGTSVEDAEKQVATRDRAVRVRQTRRNVLSDAGGPDYYALVDEAVLARPVGGAQVMRMQLRELYSLEENMDKVHIRVLPFSAGDEAMAPAPSITYLSFPAHREVDMVYLEVRNGGSYLTNPEDVDRYRLVLTSLWHKAADREETLRLLDSYIRKLSD</sequence>
<evidence type="ECO:0000259" key="1">
    <source>
        <dbReference type="PROSITE" id="PS50943"/>
    </source>
</evidence>
<evidence type="ECO:0000313" key="4">
    <source>
        <dbReference type="Proteomes" id="UP000326029"/>
    </source>
</evidence>